<comment type="caution">
    <text evidence="2">The sequence shown here is derived from an EMBL/GenBank/DDBJ whole genome shotgun (WGS) entry which is preliminary data.</text>
</comment>
<keyword evidence="3" id="KW-1185">Reference proteome</keyword>
<gene>
    <name evidence="2" type="ORF">FHS97_000947</name>
</gene>
<sequence length="138" mass="15225">MSGDGQSKLLLVGFIRRVKAHMDEVAEINEVIAAECKEAKSRGFDGTKIREVARWLRKIDKHGREKVDEAEAIFDLYRSVVGGGEDGFDAMMDSARDRALLAMFAPDDQVEKKLDASRKSMQRALALAAGAKAARNQT</sequence>
<dbReference type="Pfam" id="PF10073">
    <property type="entry name" value="GapR_DNA-bd"/>
    <property type="match status" value="1"/>
</dbReference>
<name>A0ABR6N2M0_9SPHN</name>
<accession>A0ABR6N2M0</accession>
<evidence type="ECO:0000313" key="3">
    <source>
        <dbReference type="Proteomes" id="UP000560131"/>
    </source>
</evidence>
<proteinExistence type="predicted"/>
<dbReference type="EMBL" id="JACIJN010000002">
    <property type="protein sequence ID" value="MBB5725039.1"/>
    <property type="molecule type" value="Genomic_DNA"/>
</dbReference>
<dbReference type="Proteomes" id="UP000560131">
    <property type="component" value="Unassembled WGS sequence"/>
</dbReference>
<protein>
    <submittedName>
        <fullName evidence="2">Uncharacterized protein (UPF0335 family)</fullName>
    </submittedName>
</protein>
<organism evidence="2 3">
    <name type="scientific">Sphingomonas endophytica</name>
    <dbReference type="NCBI Taxonomy" id="869719"/>
    <lineage>
        <taxon>Bacteria</taxon>
        <taxon>Pseudomonadati</taxon>
        <taxon>Pseudomonadota</taxon>
        <taxon>Alphaproteobacteria</taxon>
        <taxon>Sphingomonadales</taxon>
        <taxon>Sphingomonadaceae</taxon>
        <taxon>Sphingomonas</taxon>
    </lineage>
</organism>
<reference evidence="2 3" key="1">
    <citation type="submission" date="2020-08" db="EMBL/GenBank/DDBJ databases">
        <title>Genomic Encyclopedia of Type Strains, Phase IV (KMG-IV): sequencing the most valuable type-strain genomes for metagenomic binning, comparative biology and taxonomic classification.</title>
        <authorList>
            <person name="Goeker M."/>
        </authorList>
    </citation>
    <scope>NUCLEOTIDE SEQUENCE [LARGE SCALE GENOMIC DNA]</scope>
    <source>
        <strain evidence="2 3">DSM 101535</strain>
    </source>
</reference>
<dbReference type="InterPro" id="IPR046367">
    <property type="entry name" value="GapR-like_DNA-bd"/>
</dbReference>
<evidence type="ECO:0000313" key="2">
    <source>
        <dbReference type="EMBL" id="MBB5725039.1"/>
    </source>
</evidence>
<dbReference type="RefSeq" id="WP_184033743.1">
    <property type="nucleotide sequence ID" value="NZ_BAABAR010000007.1"/>
</dbReference>
<feature type="domain" description="GapR-like DNA-binding" evidence="1">
    <location>
        <begin position="13"/>
        <end position="82"/>
    </location>
</feature>
<evidence type="ECO:0000259" key="1">
    <source>
        <dbReference type="Pfam" id="PF10073"/>
    </source>
</evidence>